<evidence type="ECO:0000259" key="7">
    <source>
        <dbReference type="Pfam" id="PF00892"/>
    </source>
</evidence>
<feature type="transmembrane region" description="Helical" evidence="6">
    <location>
        <begin position="200"/>
        <end position="220"/>
    </location>
</feature>
<feature type="domain" description="EamA" evidence="7">
    <location>
        <begin position="23"/>
        <end position="155"/>
    </location>
</feature>
<dbReference type="AlphaFoldDB" id="A0A9E7R5N8"/>
<dbReference type="PANTHER" id="PTHR32322:SF2">
    <property type="entry name" value="EAMA DOMAIN-CONTAINING PROTEIN"/>
    <property type="match status" value="1"/>
</dbReference>
<evidence type="ECO:0000313" key="8">
    <source>
        <dbReference type="EMBL" id="UWM56376.1"/>
    </source>
</evidence>
<feature type="transmembrane region" description="Helical" evidence="6">
    <location>
        <begin position="264"/>
        <end position="283"/>
    </location>
</feature>
<comment type="subcellular location">
    <subcellularLocation>
        <location evidence="1">Membrane</location>
        <topology evidence="1">Multi-pass membrane protein</topology>
    </subcellularLocation>
</comment>
<dbReference type="Pfam" id="PF00892">
    <property type="entry name" value="EamA"/>
    <property type="match status" value="2"/>
</dbReference>
<feature type="transmembrane region" description="Helical" evidence="6">
    <location>
        <begin position="21"/>
        <end position="42"/>
    </location>
</feature>
<accession>A0A9E7R5N8</accession>
<dbReference type="EMBL" id="CP104003">
    <property type="protein sequence ID" value="UWM56376.1"/>
    <property type="molecule type" value="Genomic_DNA"/>
</dbReference>
<evidence type="ECO:0000256" key="6">
    <source>
        <dbReference type="SAM" id="Phobius"/>
    </source>
</evidence>
<dbReference type="SUPFAM" id="SSF103481">
    <property type="entry name" value="Multidrug resistance efflux transporter EmrE"/>
    <property type="match status" value="2"/>
</dbReference>
<dbReference type="PANTHER" id="PTHR32322">
    <property type="entry name" value="INNER MEMBRANE TRANSPORTER"/>
    <property type="match status" value="1"/>
</dbReference>
<reference evidence="8" key="1">
    <citation type="submission" date="2022-09" db="EMBL/GenBank/DDBJ databases">
        <title>Diverse halophilic archaea isolated from saline environments.</title>
        <authorList>
            <person name="Cui H.-L."/>
        </authorList>
    </citation>
    <scope>NUCLEOTIDE SEQUENCE</scope>
    <source>
        <strain evidence="8">ZS-35-S2</strain>
    </source>
</reference>
<dbReference type="RefSeq" id="WP_260643490.1">
    <property type="nucleotide sequence ID" value="NZ_CP104003.1"/>
</dbReference>
<evidence type="ECO:0000256" key="3">
    <source>
        <dbReference type="ARBA" id="ARBA00022989"/>
    </source>
</evidence>
<evidence type="ECO:0000256" key="2">
    <source>
        <dbReference type="ARBA" id="ARBA00022692"/>
    </source>
</evidence>
<dbReference type="InterPro" id="IPR000620">
    <property type="entry name" value="EamA_dom"/>
</dbReference>
<keyword evidence="2 6" id="KW-0812">Transmembrane</keyword>
<dbReference type="InterPro" id="IPR037185">
    <property type="entry name" value="EmrE-like"/>
</dbReference>
<evidence type="ECO:0000256" key="1">
    <source>
        <dbReference type="ARBA" id="ARBA00004141"/>
    </source>
</evidence>
<organism evidence="8 9">
    <name type="scientific">Salinirubellus salinus</name>
    <dbReference type="NCBI Taxonomy" id="1364945"/>
    <lineage>
        <taxon>Archaea</taxon>
        <taxon>Methanobacteriati</taxon>
        <taxon>Methanobacteriota</taxon>
        <taxon>Stenosarchaea group</taxon>
        <taxon>Halobacteria</taxon>
        <taxon>Halobacteriales</taxon>
        <taxon>Natronomonadaceae</taxon>
        <taxon>Salinirubellus</taxon>
    </lineage>
</organism>
<evidence type="ECO:0000256" key="4">
    <source>
        <dbReference type="ARBA" id="ARBA00023136"/>
    </source>
</evidence>
<dbReference type="GeneID" id="74942512"/>
<feature type="domain" description="EamA" evidence="7">
    <location>
        <begin position="170"/>
        <end position="305"/>
    </location>
</feature>
<feature type="transmembrane region" description="Helical" evidence="6">
    <location>
        <begin position="139"/>
        <end position="156"/>
    </location>
</feature>
<evidence type="ECO:0000313" key="9">
    <source>
        <dbReference type="Proteomes" id="UP001057580"/>
    </source>
</evidence>
<keyword evidence="3 6" id="KW-1133">Transmembrane helix</keyword>
<protein>
    <submittedName>
        <fullName evidence="8">DMT family transporter</fullName>
    </submittedName>
</protein>
<name>A0A9E7R5N8_9EURY</name>
<feature type="transmembrane region" description="Helical" evidence="6">
    <location>
        <begin position="83"/>
        <end position="103"/>
    </location>
</feature>
<dbReference type="KEGG" id="ssai:N0B31_08780"/>
<keyword evidence="4 6" id="KW-0472">Membrane</keyword>
<dbReference type="GO" id="GO:0016020">
    <property type="term" value="C:membrane"/>
    <property type="evidence" value="ECO:0007669"/>
    <property type="project" value="UniProtKB-SubCell"/>
</dbReference>
<feature type="transmembrane region" description="Helical" evidence="6">
    <location>
        <begin position="48"/>
        <end position="71"/>
    </location>
</feature>
<dbReference type="Proteomes" id="UP001057580">
    <property type="component" value="Chromosome"/>
</dbReference>
<feature type="transmembrane region" description="Helical" evidence="6">
    <location>
        <begin position="168"/>
        <end position="188"/>
    </location>
</feature>
<gene>
    <name evidence="8" type="ORF">N0B31_08780</name>
</gene>
<proteinExistence type="predicted"/>
<feature type="transmembrane region" description="Helical" evidence="6">
    <location>
        <begin position="289"/>
        <end position="305"/>
    </location>
</feature>
<dbReference type="InterPro" id="IPR050638">
    <property type="entry name" value="AA-Vitamin_Transporters"/>
</dbReference>
<feature type="region of interest" description="Disordered" evidence="5">
    <location>
        <begin position="321"/>
        <end position="343"/>
    </location>
</feature>
<feature type="transmembrane region" description="Helical" evidence="6">
    <location>
        <begin position="232"/>
        <end position="252"/>
    </location>
</feature>
<keyword evidence="9" id="KW-1185">Reference proteome</keyword>
<feature type="transmembrane region" description="Helical" evidence="6">
    <location>
        <begin position="115"/>
        <end position="132"/>
    </location>
</feature>
<evidence type="ECO:0000256" key="5">
    <source>
        <dbReference type="SAM" id="MobiDB-lite"/>
    </source>
</evidence>
<sequence length="343" mass="35420">MTTLVSALRDRLSVGARYRDAALFVLLAALFGISFVAIKTGLRELPPVFFAGLRFDVAALVLLASLAATRPRHEWLPQSRRDLAGIAVAGAFLIALNNGLLFVGQGPTTPAAASVMYGLNPILAPVFAWALLGQRLSKVGALGIGVALAGVVIIVQPSPEAFAGGDEVVGQLLVLGAAAAVALGSVSLRRVEPSLNSLPVTAWAMALGAVLLHGASAAMGEATGPLLAVDTLTVLSVLSIALPSTALAYPIYFGLIRRVGPVRANLVAYAMPVFAALTGFVLLRSPIDATTVVGFFVVFAGFALVERRVIREELKQVFETESGPASTVADGGGDDHSDAPCDD</sequence>
<feature type="compositionally biased region" description="Basic and acidic residues" evidence="5">
    <location>
        <begin position="333"/>
        <end position="343"/>
    </location>
</feature>